<keyword evidence="4" id="KW-1185">Reference proteome</keyword>
<dbReference type="Gene3D" id="2.60.40.10">
    <property type="entry name" value="Immunoglobulins"/>
    <property type="match status" value="1"/>
</dbReference>
<dbReference type="PATRIC" id="fig|1348663.4.peg.3801"/>
<organism evidence="3 4">
    <name type="scientific">Kitasatospora cheerisanensis KCTC 2395</name>
    <dbReference type="NCBI Taxonomy" id="1348663"/>
    <lineage>
        <taxon>Bacteria</taxon>
        <taxon>Bacillati</taxon>
        <taxon>Actinomycetota</taxon>
        <taxon>Actinomycetes</taxon>
        <taxon>Kitasatosporales</taxon>
        <taxon>Streptomycetaceae</taxon>
        <taxon>Kitasatospora</taxon>
    </lineage>
</organism>
<evidence type="ECO:0000313" key="4">
    <source>
        <dbReference type="Proteomes" id="UP000027178"/>
    </source>
</evidence>
<dbReference type="Proteomes" id="UP000027178">
    <property type="component" value="Unassembled WGS sequence"/>
</dbReference>
<feature type="transmembrane region" description="Helical" evidence="2">
    <location>
        <begin position="715"/>
        <end position="736"/>
    </location>
</feature>
<dbReference type="GO" id="GO:0005975">
    <property type="term" value="P:carbohydrate metabolic process"/>
    <property type="evidence" value="ECO:0007669"/>
    <property type="project" value="UniProtKB-ARBA"/>
</dbReference>
<proteinExistence type="predicted"/>
<protein>
    <submittedName>
        <fullName evidence="3">Uncharacterized protein</fullName>
    </submittedName>
</protein>
<accession>A0A066YRH9</accession>
<evidence type="ECO:0000313" key="3">
    <source>
        <dbReference type="EMBL" id="KDN84153.1"/>
    </source>
</evidence>
<sequence length="801" mass="83468">MDERTGLGAAGAGHRGRWTGRLARSTAALLAGGLVAAVAAAPAAAGPGTLVTADGKYPATVQIDAVQVGGAATPKIAHENDTVTITGKVTNSGAETLKASSVKVRLPNPGKPMLATRSDIGLVASMNTPSGQDGTALDSPSQEFGDLGPGQSKDFTLPLPVSALKVKDTGSYELAVDLWGSTGDERTHTLGIARTFLPYQGHATAQASPVAVVWPLTHAPMLVAQTMPDQDQTPVLRDDSLVGELTGDGRLNKLVEIGATMPGLTWAIDPDLLDTVLAMTKQYRVQKPGTSGESARDDNTVPGTGRDAATAWLAKLRAAVSAQNSEVVSLPYADPDLASIAHNGAGLNGMDAALRKAMTAGQVTTEARLSVDAHSDVAWPYQGQLDQRTAAVAGAAGGRVVLVNGASMPESEKLTYTPGAARPIGNGQTAVVSDAVLASLFQKDLSTPQDRTAAQQRFLAETLAIAHQEPEHPRGVLVLPTRSLTVGTAQALHDAMLGASGSGGWVSPVSLQKIVDMPADPAANTGVPADYRSESAAGELTGAELAATMGIQDGVDQLMMILTQPERVRGPFSAAMVRSMSTSWREQPKAGMDYRAGVQHYLDNLKSAVRVPKKSVVTLPGDNATLLISVKNDLTQAVGNLELRLYSTQPNRLNVGEKQAVVLDATTARTFRFPAEAQVNGQVQVTAELWTTGPNPQRYGDPVAFTVDVTSVASGVMYVIAGGTVLMILAGVRFYLQRKKRKAAGEVDEDPNRPLTDGGGDDDRPDAGGEKPGTGRGQADAEPSSDRDDTDRVAGDEKVDH</sequence>
<dbReference type="eggNOG" id="COG3170">
    <property type="taxonomic scope" value="Bacteria"/>
</dbReference>
<evidence type="ECO:0000256" key="2">
    <source>
        <dbReference type="SAM" id="Phobius"/>
    </source>
</evidence>
<keyword evidence="2" id="KW-1133">Transmembrane helix</keyword>
<feature type="compositionally biased region" description="Basic and acidic residues" evidence="1">
    <location>
        <begin position="784"/>
        <end position="801"/>
    </location>
</feature>
<name>A0A066YRH9_9ACTN</name>
<evidence type="ECO:0000256" key="1">
    <source>
        <dbReference type="SAM" id="MobiDB-lite"/>
    </source>
</evidence>
<reference evidence="3 4" key="1">
    <citation type="submission" date="2014-05" db="EMBL/GenBank/DDBJ databases">
        <title>Draft Genome Sequence of Kitasatospora cheerisanensis KCTC 2395.</title>
        <authorList>
            <person name="Nam D.H."/>
        </authorList>
    </citation>
    <scope>NUCLEOTIDE SEQUENCE [LARGE SCALE GENOMIC DNA]</scope>
    <source>
        <strain evidence="3 4">KCTC 2395</strain>
    </source>
</reference>
<feature type="region of interest" description="Disordered" evidence="1">
    <location>
        <begin position="741"/>
        <end position="801"/>
    </location>
</feature>
<dbReference type="EMBL" id="JNBY01000093">
    <property type="protein sequence ID" value="KDN84153.1"/>
    <property type="molecule type" value="Genomic_DNA"/>
</dbReference>
<keyword evidence="2" id="KW-0472">Membrane</keyword>
<comment type="caution">
    <text evidence="3">The sequence shown here is derived from an EMBL/GenBank/DDBJ whole genome shotgun (WGS) entry which is preliminary data.</text>
</comment>
<dbReference type="AlphaFoldDB" id="A0A066YRH9"/>
<gene>
    <name evidence="3" type="ORF">KCH_39440</name>
</gene>
<dbReference type="InterPro" id="IPR013783">
    <property type="entry name" value="Ig-like_fold"/>
</dbReference>
<keyword evidence="2" id="KW-0812">Transmembrane</keyword>
<dbReference type="HOGENOM" id="CLU_019407_0_0_11"/>